<dbReference type="InterPro" id="IPR049560">
    <property type="entry name" value="MeTrfase_RsmB-F_NOP2_cat"/>
</dbReference>
<evidence type="ECO:0000256" key="6">
    <source>
        <dbReference type="ARBA" id="ARBA00022552"/>
    </source>
</evidence>
<comment type="caution">
    <text evidence="16">The sequence shown here is derived from an EMBL/GenBank/DDBJ whole genome shotgun (WGS) entry which is preliminary data.</text>
</comment>
<dbReference type="GeneID" id="302706240"/>
<keyword evidence="17" id="KW-1185">Reference proteome</keyword>
<dbReference type="HOGENOM" id="CLU_005316_0_1_9"/>
<dbReference type="Pfam" id="PF01189">
    <property type="entry name" value="Methyltr_RsmB-F"/>
    <property type="match status" value="1"/>
</dbReference>
<dbReference type="eggNOG" id="COG0144">
    <property type="taxonomic scope" value="Bacteria"/>
</dbReference>
<proteinExistence type="inferred from homology"/>
<evidence type="ECO:0000256" key="13">
    <source>
        <dbReference type="ARBA" id="ARBA00047283"/>
    </source>
</evidence>
<keyword evidence="9 14" id="KW-0949">S-adenosyl-L-methionine</keyword>
<dbReference type="InterPro" id="IPR023267">
    <property type="entry name" value="RCMT"/>
</dbReference>
<keyword evidence="7 14" id="KW-0489">Methyltransferase</keyword>
<protein>
    <recommendedName>
        <fullName evidence="4">16S rRNA (cytosine(967)-C(5))-methyltransferase</fullName>
        <ecNumber evidence="4">2.1.1.176</ecNumber>
    </recommendedName>
    <alternativeName>
        <fullName evidence="11">16S rRNA m5C967 methyltransferase</fullName>
    </alternativeName>
    <alternativeName>
        <fullName evidence="12">rRNA (cytosine-C(5)-)-methyltransferase RsmB</fullName>
    </alternativeName>
</protein>
<dbReference type="Pfam" id="PF01029">
    <property type="entry name" value="NusB"/>
    <property type="match status" value="1"/>
</dbReference>
<dbReference type="FunFam" id="3.40.50.150:FF:000022">
    <property type="entry name" value="Ribosomal RNA small subunit methyltransferase B"/>
    <property type="match status" value="1"/>
</dbReference>
<dbReference type="PROSITE" id="PS51686">
    <property type="entry name" value="SAM_MT_RSMB_NOP"/>
    <property type="match status" value="1"/>
</dbReference>
<evidence type="ECO:0000256" key="1">
    <source>
        <dbReference type="ARBA" id="ARBA00002724"/>
    </source>
</evidence>
<evidence type="ECO:0000256" key="2">
    <source>
        <dbReference type="ARBA" id="ARBA00004496"/>
    </source>
</evidence>
<dbReference type="SUPFAM" id="SSF53335">
    <property type="entry name" value="S-adenosyl-L-methionine-dependent methyltransferases"/>
    <property type="match status" value="1"/>
</dbReference>
<evidence type="ECO:0000313" key="16">
    <source>
        <dbReference type="EMBL" id="EFU74426.1"/>
    </source>
</evidence>
<evidence type="ECO:0000256" key="4">
    <source>
        <dbReference type="ARBA" id="ARBA00012140"/>
    </source>
</evidence>
<dbReference type="Gene3D" id="3.40.50.150">
    <property type="entry name" value="Vaccinia Virus protein VP39"/>
    <property type="match status" value="1"/>
</dbReference>
<keyword evidence="10 14" id="KW-0694">RNA-binding</keyword>
<comment type="function">
    <text evidence="1">Specifically methylates the cytosine at position 967 (m5C967) of 16S rRNA.</text>
</comment>
<dbReference type="Gene3D" id="1.10.940.10">
    <property type="entry name" value="NusB-like"/>
    <property type="match status" value="1"/>
</dbReference>
<evidence type="ECO:0000256" key="8">
    <source>
        <dbReference type="ARBA" id="ARBA00022679"/>
    </source>
</evidence>
<dbReference type="InterPro" id="IPR054728">
    <property type="entry name" value="RsmB-like_ferredoxin"/>
</dbReference>
<dbReference type="RefSeq" id="WP_007207748.1">
    <property type="nucleotide sequence ID" value="NZ_GL622241.1"/>
</dbReference>
<keyword evidence="6" id="KW-0698">rRNA processing</keyword>
<keyword evidence="8 14" id="KW-0808">Transferase</keyword>
<comment type="catalytic activity">
    <reaction evidence="13">
        <text>cytidine(967) in 16S rRNA + S-adenosyl-L-methionine = 5-methylcytidine(967) in 16S rRNA + S-adenosyl-L-homocysteine + H(+)</text>
        <dbReference type="Rhea" id="RHEA:42748"/>
        <dbReference type="Rhea" id="RHEA-COMP:10219"/>
        <dbReference type="Rhea" id="RHEA-COMP:10220"/>
        <dbReference type="ChEBI" id="CHEBI:15378"/>
        <dbReference type="ChEBI" id="CHEBI:57856"/>
        <dbReference type="ChEBI" id="CHEBI:59789"/>
        <dbReference type="ChEBI" id="CHEBI:74483"/>
        <dbReference type="ChEBI" id="CHEBI:82748"/>
        <dbReference type="EC" id="2.1.1.176"/>
    </reaction>
</comment>
<evidence type="ECO:0000256" key="5">
    <source>
        <dbReference type="ARBA" id="ARBA00022490"/>
    </source>
</evidence>
<evidence type="ECO:0000256" key="3">
    <source>
        <dbReference type="ARBA" id="ARBA00007494"/>
    </source>
</evidence>
<dbReference type="GO" id="GO:0005737">
    <property type="term" value="C:cytoplasm"/>
    <property type="evidence" value="ECO:0007669"/>
    <property type="project" value="UniProtKB-SubCell"/>
</dbReference>
<evidence type="ECO:0000313" key="17">
    <source>
        <dbReference type="Proteomes" id="UP000010296"/>
    </source>
</evidence>
<dbReference type="Pfam" id="PF22458">
    <property type="entry name" value="RsmF-B_ferredox"/>
    <property type="match status" value="1"/>
</dbReference>
<feature type="active site" description="Nucleophile" evidence="14">
    <location>
        <position position="388"/>
    </location>
</feature>
<dbReference type="GO" id="GO:0003723">
    <property type="term" value="F:RNA binding"/>
    <property type="evidence" value="ECO:0007669"/>
    <property type="project" value="UniProtKB-UniRule"/>
</dbReference>
<evidence type="ECO:0000256" key="11">
    <source>
        <dbReference type="ARBA" id="ARBA00030399"/>
    </source>
</evidence>
<feature type="binding site" evidence="14">
    <location>
        <begin position="262"/>
        <end position="268"/>
    </location>
    <ligand>
        <name>S-adenosyl-L-methionine</name>
        <dbReference type="ChEBI" id="CHEBI:59789"/>
    </ligand>
</feature>
<dbReference type="NCBIfam" id="TIGR00563">
    <property type="entry name" value="rsmB"/>
    <property type="match status" value="1"/>
</dbReference>
<evidence type="ECO:0000259" key="15">
    <source>
        <dbReference type="PROSITE" id="PS51686"/>
    </source>
</evidence>
<dbReference type="FunFam" id="1.10.940.10:FF:000006">
    <property type="entry name" value="16S rRNA (Cytosine(967)-C(5))-methyltransferase RsmB"/>
    <property type="match status" value="1"/>
</dbReference>
<feature type="domain" description="SAM-dependent MTase RsmB/NOP-type" evidence="15">
    <location>
        <begin position="173"/>
        <end position="449"/>
    </location>
</feature>
<reference evidence="16 17" key="1">
    <citation type="submission" date="2010-12" db="EMBL/GenBank/DDBJ databases">
        <authorList>
            <person name="Muzny D."/>
            <person name="Qin X."/>
            <person name="Deng J."/>
            <person name="Jiang H."/>
            <person name="Liu Y."/>
            <person name="Qu J."/>
            <person name="Song X.-Z."/>
            <person name="Zhang L."/>
            <person name="Thornton R."/>
            <person name="Coyle M."/>
            <person name="Francisco L."/>
            <person name="Jackson L."/>
            <person name="Javaid M."/>
            <person name="Korchina V."/>
            <person name="Kovar C."/>
            <person name="Mata R."/>
            <person name="Mathew T."/>
            <person name="Ngo R."/>
            <person name="Nguyen L."/>
            <person name="Nguyen N."/>
            <person name="Okwuonu G."/>
            <person name="Ongeri F."/>
            <person name="Pham C."/>
            <person name="Simmons D."/>
            <person name="Wilczek-Boney K."/>
            <person name="Hale W."/>
            <person name="Jakkamsetti A."/>
            <person name="Pham P."/>
            <person name="Ruth R."/>
            <person name="San Lucas F."/>
            <person name="Warren J."/>
            <person name="Zhang J."/>
            <person name="Zhao Z."/>
            <person name="Zhou C."/>
            <person name="Zhu D."/>
            <person name="Lee S."/>
            <person name="Bess C."/>
            <person name="Blankenburg K."/>
            <person name="Forbes L."/>
            <person name="Fu Q."/>
            <person name="Gubbala S."/>
            <person name="Hirani K."/>
            <person name="Jayaseelan J.C."/>
            <person name="Lara F."/>
            <person name="Munidasa M."/>
            <person name="Palculict T."/>
            <person name="Patil S."/>
            <person name="Pu L.-L."/>
            <person name="Saada N."/>
            <person name="Tang L."/>
            <person name="Weissenberger G."/>
            <person name="Zhu Y."/>
            <person name="Hemphill L."/>
            <person name="Shang Y."/>
            <person name="Youmans B."/>
            <person name="Ayvaz T."/>
            <person name="Ross M."/>
            <person name="Santibanez J."/>
            <person name="Aqrawi P."/>
            <person name="Gross S."/>
            <person name="Joshi V."/>
            <person name="Fowler G."/>
            <person name="Nazareth L."/>
            <person name="Reid J."/>
            <person name="Worley K."/>
            <person name="Petrosino J."/>
            <person name="Highlander S."/>
            <person name="Gibbs R."/>
        </authorList>
    </citation>
    <scope>NUCLEOTIDE SEQUENCE [LARGE SCALE GENOMIC DNA]</scope>
    <source>
        <strain evidence="17">DSM 15952 / CCUG 50447 / LMG 22039 / TP 1.5</strain>
    </source>
</reference>
<dbReference type="NCBIfam" id="NF011494">
    <property type="entry name" value="PRK14902.1"/>
    <property type="match status" value="1"/>
</dbReference>
<evidence type="ECO:0000256" key="9">
    <source>
        <dbReference type="ARBA" id="ARBA00022691"/>
    </source>
</evidence>
<dbReference type="InterPro" id="IPR035926">
    <property type="entry name" value="NusB-like_sf"/>
</dbReference>
<dbReference type="InterPro" id="IPR004573">
    <property type="entry name" value="rRNA_ssu_MeTfrase_B"/>
</dbReference>
<dbReference type="InterPro" id="IPR029063">
    <property type="entry name" value="SAM-dependent_MTases_sf"/>
</dbReference>
<dbReference type="PRINTS" id="PR02008">
    <property type="entry name" value="RCMTFAMILY"/>
</dbReference>
<name>E6LED7_ENTI1</name>
<feature type="binding site" evidence="14">
    <location>
        <position position="288"/>
    </location>
    <ligand>
        <name>S-adenosyl-L-methionine</name>
        <dbReference type="ChEBI" id="CHEBI:59789"/>
    </ligand>
</feature>
<evidence type="ECO:0000256" key="7">
    <source>
        <dbReference type="ARBA" id="ARBA00022603"/>
    </source>
</evidence>
<comment type="subcellular location">
    <subcellularLocation>
        <location evidence="2">Cytoplasm</location>
    </subcellularLocation>
</comment>
<dbReference type="EMBL" id="AEPV01000026">
    <property type="protein sequence ID" value="EFU74426.1"/>
    <property type="molecule type" value="Genomic_DNA"/>
</dbReference>
<dbReference type="AlphaFoldDB" id="E6LED7"/>
<feature type="binding site" evidence="14">
    <location>
        <position position="335"/>
    </location>
    <ligand>
        <name>S-adenosyl-L-methionine</name>
        <dbReference type="ChEBI" id="CHEBI:59789"/>
    </ligand>
</feature>
<dbReference type="CDD" id="cd02440">
    <property type="entry name" value="AdoMet_MTases"/>
    <property type="match status" value="1"/>
</dbReference>
<dbReference type="InterPro" id="IPR006027">
    <property type="entry name" value="NusB_RsmB_TIM44"/>
</dbReference>
<dbReference type="PANTHER" id="PTHR22807:SF53">
    <property type="entry name" value="RIBOSOMAL RNA SMALL SUBUNIT METHYLTRANSFERASE B-RELATED"/>
    <property type="match status" value="1"/>
</dbReference>
<evidence type="ECO:0000256" key="12">
    <source>
        <dbReference type="ARBA" id="ARBA00031088"/>
    </source>
</evidence>
<accession>E6LED7</accession>
<dbReference type="EC" id="2.1.1.176" evidence="4"/>
<dbReference type="GO" id="GO:0006355">
    <property type="term" value="P:regulation of DNA-templated transcription"/>
    <property type="evidence" value="ECO:0007669"/>
    <property type="project" value="InterPro"/>
</dbReference>
<dbReference type="GO" id="GO:0008649">
    <property type="term" value="F:rRNA methyltransferase activity"/>
    <property type="evidence" value="ECO:0007669"/>
    <property type="project" value="InterPro"/>
</dbReference>
<dbReference type="InterPro" id="IPR018314">
    <property type="entry name" value="RsmB/NOL1/NOP2-like_CS"/>
</dbReference>
<sequence>MSKTVTKTVRYIAFTLLERVDKGGAYSNLAIKEAIATTQLNEKDARLLTELVYGTIGNQLRLDYYLAPFLKKAKKVDRWVKVLLRMSVYQLHFLDKVPSHAIFNEAVEIAKYRGNVGVGQFVNGVLRQLQRVGVRDVEQIAEPMERVSITYSLPMWLVQALVKQIGLEATAELGASLMKPSHVSARVDTRVCTMQEALDSLAAEGITAQPSAISPVGLVGEKGFLAGSELFTRGQLTIQDESSMLVAPMLAIEPGDKVLDACAAPGGKTTHIATYLDAEKGGEVRALDIHPHKVALIEENAMRLHVETVVHAQQLDARKVSEVFAPETFDRILVDAPCSGIGLIRRKPDIKYQKTPQDFTNLPKIQLSILESVAPTLKSGGRMVYSTCTIMEEENEQVVAAFLAKHPEFELVEPVVSESVRGAIKDHMLTIYPQAFHTDGFFISCLQKK</sequence>
<comment type="similarity">
    <text evidence="3 14">Belongs to the class I-like SAM-binding methyltransferase superfamily. RsmB/NOP family.</text>
</comment>
<evidence type="ECO:0000256" key="10">
    <source>
        <dbReference type="ARBA" id="ARBA00022884"/>
    </source>
</evidence>
<dbReference type="Proteomes" id="UP000010296">
    <property type="component" value="Unassembled WGS sequence"/>
</dbReference>
<dbReference type="PROSITE" id="PS01153">
    <property type="entry name" value="NOL1_NOP2_SUN"/>
    <property type="match status" value="1"/>
</dbReference>
<dbReference type="eggNOG" id="COG0781">
    <property type="taxonomic scope" value="Bacteria"/>
</dbReference>
<organism evidence="16 17">
    <name type="scientific">Enterococcus italicus (strain DSM 15952 / CCUG 50447 / LMG 22039 / TP 1.5)</name>
    <dbReference type="NCBI Taxonomy" id="888064"/>
    <lineage>
        <taxon>Bacteria</taxon>
        <taxon>Bacillati</taxon>
        <taxon>Bacillota</taxon>
        <taxon>Bacilli</taxon>
        <taxon>Lactobacillales</taxon>
        <taxon>Enterococcaceae</taxon>
        <taxon>Enterococcus</taxon>
    </lineage>
</organism>
<dbReference type="OrthoDB" id="9810297at2"/>
<dbReference type="STRING" id="888064.HMPREF9088_0727"/>
<keyword evidence="5" id="KW-0963">Cytoplasm</keyword>
<dbReference type="InterPro" id="IPR001678">
    <property type="entry name" value="MeTrfase_RsmB-F_NOP2_dom"/>
</dbReference>
<feature type="binding site" evidence="14">
    <location>
        <position position="316"/>
    </location>
    <ligand>
        <name>S-adenosyl-L-methionine</name>
        <dbReference type="ChEBI" id="CHEBI:59789"/>
    </ligand>
</feature>
<evidence type="ECO:0000256" key="14">
    <source>
        <dbReference type="PROSITE-ProRule" id="PRU01023"/>
    </source>
</evidence>
<dbReference type="SUPFAM" id="SSF48013">
    <property type="entry name" value="NusB-like"/>
    <property type="match status" value="1"/>
</dbReference>
<gene>
    <name evidence="16" type="primary">sun</name>
    <name evidence="16" type="ORF">HMPREF9088_0727</name>
</gene>
<dbReference type="PANTHER" id="PTHR22807">
    <property type="entry name" value="NOP2 YEAST -RELATED NOL1/NOP2/FMU SUN DOMAIN-CONTAINING"/>
    <property type="match status" value="1"/>
</dbReference>